<proteinExistence type="inferred from homology"/>
<dbReference type="EMBL" id="UINC01131723">
    <property type="protein sequence ID" value="SVD13600.1"/>
    <property type="molecule type" value="Genomic_DNA"/>
</dbReference>
<reference evidence="13" key="1">
    <citation type="submission" date="2018-05" db="EMBL/GenBank/DDBJ databases">
        <authorList>
            <person name="Lanie J.A."/>
            <person name="Ng W.-L."/>
            <person name="Kazmierczak K.M."/>
            <person name="Andrzejewski T.M."/>
            <person name="Davidsen T.M."/>
            <person name="Wayne K.J."/>
            <person name="Tettelin H."/>
            <person name="Glass J.I."/>
            <person name="Rusch D."/>
            <person name="Podicherti R."/>
            <person name="Tsui H.-C.T."/>
            <person name="Winkler M.E."/>
        </authorList>
    </citation>
    <scope>NUCLEOTIDE SEQUENCE</scope>
</reference>
<sequence>MDLIQLIIISVVQGVTEFLPVSSSAHLILLPQLMDWEDQGLAIDVAAHLGSLFAVIFYFRKDFRNILINGLKTTFKLNYAEIDNKLLWFIILASIPALVVGF</sequence>
<evidence type="ECO:0000256" key="9">
    <source>
        <dbReference type="ARBA" id="ARBA00023136"/>
    </source>
</evidence>
<evidence type="ECO:0000256" key="6">
    <source>
        <dbReference type="ARBA" id="ARBA00022692"/>
    </source>
</evidence>
<evidence type="ECO:0000256" key="5">
    <source>
        <dbReference type="ARBA" id="ARBA00022475"/>
    </source>
</evidence>
<keyword evidence="6 12" id="KW-0812">Transmembrane</keyword>
<dbReference type="GO" id="GO:0050380">
    <property type="term" value="F:undecaprenyl-diphosphatase activity"/>
    <property type="evidence" value="ECO:0007669"/>
    <property type="project" value="UniProtKB-EC"/>
</dbReference>
<comment type="similarity">
    <text evidence="2">Belongs to the UppP family.</text>
</comment>
<comment type="subcellular location">
    <subcellularLocation>
        <location evidence="1">Cell membrane</location>
        <topology evidence="1">Multi-pass membrane protein</topology>
    </subcellularLocation>
</comment>
<dbReference type="InterPro" id="IPR003824">
    <property type="entry name" value="UppP"/>
</dbReference>
<evidence type="ECO:0000313" key="13">
    <source>
        <dbReference type="EMBL" id="SVD13600.1"/>
    </source>
</evidence>
<feature type="transmembrane region" description="Helical" evidence="12">
    <location>
        <begin position="41"/>
        <end position="59"/>
    </location>
</feature>
<keyword evidence="5" id="KW-1003">Cell membrane</keyword>
<keyword evidence="9 12" id="KW-0472">Membrane</keyword>
<accession>A0A382SUK2</accession>
<evidence type="ECO:0000256" key="8">
    <source>
        <dbReference type="ARBA" id="ARBA00022989"/>
    </source>
</evidence>
<feature type="non-terminal residue" evidence="13">
    <location>
        <position position="102"/>
    </location>
</feature>
<keyword evidence="7" id="KW-0378">Hydrolase</keyword>
<protein>
    <recommendedName>
        <fullName evidence="4">Undecaprenyl-diphosphatase</fullName>
        <ecNumber evidence="3">3.6.1.27</ecNumber>
    </recommendedName>
    <alternativeName>
        <fullName evidence="10">Undecaprenyl pyrophosphate phosphatase</fullName>
    </alternativeName>
</protein>
<evidence type="ECO:0000256" key="1">
    <source>
        <dbReference type="ARBA" id="ARBA00004651"/>
    </source>
</evidence>
<gene>
    <name evidence="13" type="ORF">METZ01_LOCUS366454</name>
</gene>
<dbReference type="GO" id="GO:0005886">
    <property type="term" value="C:plasma membrane"/>
    <property type="evidence" value="ECO:0007669"/>
    <property type="project" value="UniProtKB-SubCell"/>
</dbReference>
<feature type="transmembrane region" description="Helical" evidence="12">
    <location>
        <begin position="86"/>
        <end position="101"/>
    </location>
</feature>
<evidence type="ECO:0000256" key="11">
    <source>
        <dbReference type="ARBA" id="ARBA00047594"/>
    </source>
</evidence>
<keyword evidence="8 12" id="KW-1133">Transmembrane helix</keyword>
<evidence type="ECO:0000256" key="7">
    <source>
        <dbReference type="ARBA" id="ARBA00022801"/>
    </source>
</evidence>
<evidence type="ECO:0000256" key="10">
    <source>
        <dbReference type="ARBA" id="ARBA00032707"/>
    </source>
</evidence>
<evidence type="ECO:0000256" key="2">
    <source>
        <dbReference type="ARBA" id="ARBA00010621"/>
    </source>
</evidence>
<name>A0A382SUK2_9ZZZZ</name>
<dbReference type="PANTHER" id="PTHR30622">
    <property type="entry name" value="UNDECAPRENYL-DIPHOSPHATASE"/>
    <property type="match status" value="1"/>
</dbReference>
<dbReference type="EC" id="3.6.1.27" evidence="3"/>
<dbReference type="Pfam" id="PF02673">
    <property type="entry name" value="BacA"/>
    <property type="match status" value="1"/>
</dbReference>
<evidence type="ECO:0000256" key="4">
    <source>
        <dbReference type="ARBA" id="ARBA00021581"/>
    </source>
</evidence>
<dbReference type="AlphaFoldDB" id="A0A382SUK2"/>
<evidence type="ECO:0000256" key="12">
    <source>
        <dbReference type="SAM" id="Phobius"/>
    </source>
</evidence>
<organism evidence="13">
    <name type="scientific">marine metagenome</name>
    <dbReference type="NCBI Taxonomy" id="408172"/>
    <lineage>
        <taxon>unclassified sequences</taxon>
        <taxon>metagenomes</taxon>
        <taxon>ecological metagenomes</taxon>
    </lineage>
</organism>
<comment type="catalytic activity">
    <reaction evidence="11">
        <text>di-trans,octa-cis-undecaprenyl diphosphate + H2O = di-trans,octa-cis-undecaprenyl phosphate + phosphate + H(+)</text>
        <dbReference type="Rhea" id="RHEA:28094"/>
        <dbReference type="ChEBI" id="CHEBI:15377"/>
        <dbReference type="ChEBI" id="CHEBI:15378"/>
        <dbReference type="ChEBI" id="CHEBI:43474"/>
        <dbReference type="ChEBI" id="CHEBI:58405"/>
        <dbReference type="ChEBI" id="CHEBI:60392"/>
        <dbReference type="EC" id="3.6.1.27"/>
    </reaction>
</comment>
<evidence type="ECO:0000256" key="3">
    <source>
        <dbReference type="ARBA" id="ARBA00012374"/>
    </source>
</evidence>
<dbReference type="PANTHER" id="PTHR30622:SF4">
    <property type="entry name" value="UNDECAPRENYL-DIPHOSPHATASE"/>
    <property type="match status" value="1"/>
</dbReference>